<sequence>MSTVQSSPYMLLHTLGEHTDSVSCVRFSPDGNLLASGGDDGNLMIWDPSLGQLTHRIIMESPIICLAWDYAVPGRLFCGCKDGALVLIDNFDQEEPSQVVQTGTKSSVYVICVDNISNVVAVGIGSEVHLVKEFKIRQYATFKILPSPDEMPNTPDFADRRIRARSLDFLLKSNSGDSDRLIVSYLNHGIVCWDVETNTQLWRIIPIHRHRLVGHASLSPDQRTLLVSNLSEGMDLYNLGQSRPIRSFKYTLDSEANFPLEVSFLHEGAAVACGSPTGDVNIWDSATGEHRQTLTHEGTPVQAITAHQREEAAFIVTATSGSGERTVIKLWRTKLELQETVSWFGRLSFLTRRSRPPKQNCPRVIKVINSSFRRIFIIAVVIAVFALVIPHLPLIALTAGLLAAKVRRVAGDFWSTTGSFFCALPDALLGGLKTVLQYLLDTLEGNDDQRDLDDL</sequence>
<dbReference type="EMBL" id="MU266707">
    <property type="protein sequence ID" value="KAH7918994.1"/>
    <property type="molecule type" value="Genomic_DNA"/>
</dbReference>
<name>A0ACB8B178_9AGAM</name>
<proteinExistence type="predicted"/>
<comment type="caution">
    <text evidence="1">The sequence shown here is derived from an EMBL/GenBank/DDBJ whole genome shotgun (WGS) entry which is preliminary data.</text>
</comment>
<protein>
    <submittedName>
        <fullName evidence="1">WD40 repeat-like protein</fullName>
    </submittedName>
</protein>
<evidence type="ECO:0000313" key="2">
    <source>
        <dbReference type="Proteomes" id="UP000790709"/>
    </source>
</evidence>
<reference evidence="1" key="1">
    <citation type="journal article" date="2021" name="New Phytol.">
        <title>Evolutionary innovations through gain and loss of genes in the ectomycorrhizal Boletales.</title>
        <authorList>
            <person name="Wu G."/>
            <person name="Miyauchi S."/>
            <person name="Morin E."/>
            <person name="Kuo A."/>
            <person name="Drula E."/>
            <person name="Varga T."/>
            <person name="Kohler A."/>
            <person name="Feng B."/>
            <person name="Cao Y."/>
            <person name="Lipzen A."/>
            <person name="Daum C."/>
            <person name="Hundley H."/>
            <person name="Pangilinan J."/>
            <person name="Johnson J."/>
            <person name="Barry K."/>
            <person name="LaButti K."/>
            <person name="Ng V."/>
            <person name="Ahrendt S."/>
            <person name="Min B."/>
            <person name="Choi I.G."/>
            <person name="Park H."/>
            <person name="Plett J.M."/>
            <person name="Magnuson J."/>
            <person name="Spatafora J.W."/>
            <person name="Nagy L.G."/>
            <person name="Henrissat B."/>
            <person name="Grigoriev I.V."/>
            <person name="Yang Z.L."/>
            <person name="Xu J."/>
            <person name="Martin F.M."/>
        </authorList>
    </citation>
    <scope>NUCLEOTIDE SEQUENCE</scope>
    <source>
        <strain evidence="1">KUC20120723A-06</strain>
    </source>
</reference>
<accession>A0ACB8B178</accession>
<dbReference type="Proteomes" id="UP000790709">
    <property type="component" value="Unassembled WGS sequence"/>
</dbReference>
<keyword evidence="2" id="KW-1185">Reference proteome</keyword>
<organism evidence="1 2">
    <name type="scientific">Leucogyrophana mollusca</name>
    <dbReference type="NCBI Taxonomy" id="85980"/>
    <lineage>
        <taxon>Eukaryota</taxon>
        <taxon>Fungi</taxon>
        <taxon>Dikarya</taxon>
        <taxon>Basidiomycota</taxon>
        <taxon>Agaricomycotina</taxon>
        <taxon>Agaricomycetes</taxon>
        <taxon>Agaricomycetidae</taxon>
        <taxon>Boletales</taxon>
        <taxon>Boletales incertae sedis</taxon>
        <taxon>Leucogyrophana</taxon>
    </lineage>
</organism>
<gene>
    <name evidence="1" type="ORF">BV22DRAFT_1134170</name>
</gene>
<evidence type="ECO:0000313" key="1">
    <source>
        <dbReference type="EMBL" id="KAH7918994.1"/>
    </source>
</evidence>